<dbReference type="SUPFAM" id="SSF53383">
    <property type="entry name" value="PLP-dependent transferases"/>
    <property type="match status" value="1"/>
</dbReference>
<evidence type="ECO:0000256" key="3">
    <source>
        <dbReference type="ARBA" id="ARBA00022679"/>
    </source>
</evidence>
<dbReference type="PANTHER" id="PTHR11986:SF79">
    <property type="entry name" value="ACETYLORNITHINE AMINOTRANSFERASE, MITOCHONDRIAL"/>
    <property type="match status" value="1"/>
</dbReference>
<keyword evidence="7" id="KW-1185">Reference proteome</keyword>
<comment type="caution">
    <text evidence="6">The sequence shown here is derived from an EMBL/GenBank/DDBJ whole genome shotgun (WGS) entry which is preliminary data.</text>
</comment>
<dbReference type="InterPro" id="IPR015424">
    <property type="entry name" value="PyrdxlP-dep_Trfase"/>
</dbReference>
<protein>
    <submittedName>
        <fullName evidence="6">Aminotransferase class III-fold pyridoxal phosphate-dependent enzyme</fullName>
    </submittedName>
</protein>
<sequence length="464" mass="51059">MDEPKLTADLLKADWRVVKAKRLLREALAEHSENLTRRDPSPELEADYAAALEQFAQLRGNPLYFPFLGSGVGRGSLVELADGSVKYDMISGIGVHVCGHSMPELVDVLTDAVIADTVMQGNLQQNRESLEVSERLVALARQQGAPLDHCFLTSSGAMANENALKILFQYRPGSHRILAFDNAFAGRSLVLSQITDRPQYRAGLPATIPVDFVPFFDPDHAEVSQHDAVAALHMYLSRYPGAHCGFMMELVQGEGGYRTAPHSFFAALCQELRQAGVPIYFDEIQTFGRTLAPFAYQMLELDQYADIVTVGKMTQVCATLFGNAMNPKPGLLSQTFTASTTALIAAKFILHKLEHGGFYGPDGRNAQIHRRFCIRFEKLHRQHPELIRGPWGVGGMVAFTALDGSPTVSKRVLTELFSAGVIAFAAGSDPTRIRFLPSLLAVTDDEIDSVCDILEQTLLRLHEE</sequence>
<evidence type="ECO:0000256" key="4">
    <source>
        <dbReference type="ARBA" id="ARBA00022898"/>
    </source>
</evidence>
<dbReference type="PIRSF" id="PIRSF000521">
    <property type="entry name" value="Transaminase_4ab_Lys_Orn"/>
    <property type="match status" value="1"/>
</dbReference>
<comment type="cofactor">
    <cofactor evidence="1">
        <name>pyridoxal 5'-phosphate</name>
        <dbReference type="ChEBI" id="CHEBI:597326"/>
    </cofactor>
</comment>
<keyword evidence="4 5" id="KW-0663">Pyridoxal phosphate</keyword>
<dbReference type="InterPro" id="IPR015421">
    <property type="entry name" value="PyrdxlP-dep_Trfase_major"/>
</dbReference>
<reference evidence="6" key="1">
    <citation type="submission" date="2021-11" db="EMBL/GenBank/DDBJ databases">
        <title>Genome sequence.</title>
        <authorList>
            <person name="Sun Q."/>
        </authorList>
    </citation>
    <scope>NUCLEOTIDE SEQUENCE</scope>
    <source>
        <strain evidence="6">JC732</strain>
    </source>
</reference>
<dbReference type="GO" id="GO:0008483">
    <property type="term" value="F:transaminase activity"/>
    <property type="evidence" value="ECO:0007669"/>
    <property type="project" value="UniProtKB-KW"/>
</dbReference>
<keyword evidence="2 6" id="KW-0032">Aminotransferase</keyword>
<dbReference type="PANTHER" id="PTHR11986">
    <property type="entry name" value="AMINOTRANSFERASE CLASS III"/>
    <property type="match status" value="1"/>
</dbReference>
<proteinExistence type="inferred from homology"/>
<comment type="similarity">
    <text evidence="5">Belongs to the class-III pyridoxal-phosphate-dependent aminotransferase family.</text>
</comment>
<dbReference type="InterPro" id="IPR005814">
    <property type="entry name" value="Aminotrans_3"/>
</dbReference>
<dbReference type="Gene3D" id="3.40.640.10">
    <property type="entry name" value="Type I PLP-dependent aspartate aminotransferase-like (Major domain)"/>
    <property type="match status" value="1"/>
</dbReference>
<keyword evidence="3" id="KW-0808">Transferase</keyword>
<dbReference type="GO" id="GO:0030170">
    <property type="term" value="F:pyridoxal phosphate binding"/>
    <property type="evidence" value="ECO:0007669"/>
    <property type="project" value="InterPro"/>
</dbReference>
<evidence type="ECO:0000256" key="1">
    <source>
        <dbReference type="ARBA" id="ARBA00001933"/>
    </source>
</evidence>
<name>A0A9X1MLF0_9BACT</name>
<dbReference type="InterPro" id="IPR015422">
    <property type="entry name" value="PyrdxlP-dep_Trfase_small"/>
</dbReference>
<accession>A0A9X1MLF0</accession>
<dbReference type="Gene3D" id="3.90.1150.10">
    <property type="entry name" value="Aspartate Aminotransferase, domain 1"/>
    <property type="match status" value="1"/>
</dbReference>
<organism evidence="6 7">
    <name type="scientific">Blastopirellula sediminis</name>
    <dbReference type="NCBI Taxonomy" id="2894196"/>
    <lineage>
        <taxon>Bacteria</taxon>
        <taxon>Pseudomonadati</taxon>
        <taxon>Planctomycetota</taxon>
        <taxon>Planctomycetia</taxon>
        <taxon>Pirellulales</taxon>
        <taxon>Pirellulaceae</taxon>
        <taxon>Blastopirellula</taxon>
    </lineage>
</organism>
<evidence type="ECO:0000313" key="7">
    <source>
        <dbReference type="Proteomes" id="UP001139103"/>
    </source>
</evidence>
<dbReference type="InterPro" id="IPR050103">
    <property type="entry name" value="Class-III_PLP-dep_AT"/>
</dbReference>
<dbReference type="EMBL" id="JAJKFT010000004">
    <property type="protein sequence ID" value="MCC9628057.1"/>
    <property type="molecule type" value="Genomic_DNA"/>
</dbReference>
<evidence type="ECO:0000256" key="5">
    <source>
        <dbReference type="RuleBase" id="RU003560"/>
    </source>
</evidence>
<dbReference type="Pfam" id="PF00202">
    <property type="entry name" value="Aminotran_3"/>
    <property type="match status" value="1"/>
</dbReference>
<dbReference type="GO" id="GO:0042802">
    <property type="term" value="F:identical protein binding"/>
    <property type="evidence" value="ECO:0007669"/>
    <property type="project" value="TreeGrafter"/>
</dbReference>
<dbReference type="AlphaFoldDB" id="A0A9X1MLF0"/>
<evidence type="ECO:0000313" key="6">
    <source>
        <dbReference type="EMBL" id="MCC9628057.1"/>
    </source>
</evidence>
<evidence type="ECO:0000256" key="2">
    <source>
        <dbReference type="ARBA" id="ARBA00022576"/>
    </source>
</evidence>
<gene>
    <name evidence="6" type="ORF">LOC68_06595</name>
</gene>
<dbReference type="Proteomes" id="UP001139103">
    <property type="component" value="Unassembled WGS sequence"/>
</dbReference>
<dbReference type="RefSeq" id="WP_230216985.1">
    <property type="nucleotide sequence ID" value="NZ_JAJKFT010000004.1"/>
</dbReference>